<dbReference type="AlphaFoldDB" id="A0A803QGD6"/>
<dbReference type="Proteomes" id="UP000596661">
    <property type="component" value="Chromosome 9"/>
</dbReference>
<sequence>MDSSSYTIKDMEELCANIEIEGEDDVVSTFDIENSDVQVADVRLCIVGLVNVCNSWTFNRIQLVFARLKQRDDPQLVTINILDIWVQVHNLQYEFKSKQVLQRTGNYIGAKSFISKEAIHVDALEEKLEENLIVDTKRCCTKHGIVTGPIDSVHSELRPFNSRGPTSEVMEEDGSDFVGHDVSFVLGSKNNCWWVLVKNFFANCSILVGLNRTSIVLIPKKKQPTTMSELRPISLCNVIYKVLENRLKVVVHHIISKNQSAFIPGHLISDNIMITFEVMHYLKRKPKGKDGYMVLKLDLSEAYNRIEWDFIRAMMLRMGFASRFVDLVLLTVTTVEYNVVQWW</sequence>
<dbReference type="EMBL" id="UZAU01000723">
    <property type="status" value="NOT_ANNOTATED_CDS"/>
    <property type="molecule type" value="Genomic_DNA"/>
</dbReference>
<reference evidence="2" key="1">
    <citation type="submission" date="2018-11" db="EMBL/GenBank/DDBJ databases">
        <authorList>
            <person name="Grassa J C."/>
        </authorList>
    </citation>
    <scope>NUCLEOTIDE SEQUENCE [LARGE SCALE GENOMIC DNA]</scope>
</reference>
<dbReference type="Gramene" id="evm.model.09.478">
    <property type="protein sequence ID" value="cds.evm.model.09.478"/>
    <property type="gene ID" value="evm.TU.09.478"/>
</dbReference>
<dbReference type="InterPro" id="IPR000477">
    <property type="entry name" value="RT_dom"/>
</dbReference>
<organism evidence="2 3">
    <name type="scientific">Cannabis sativa</name>
    <name type="common">Hemp</name>
    <name type="synonym">Marijuana</name>
    <dbReference type="NCBI Taxonomy" id="3483"/>
    <lineage>
        <taxon>Eukaryota</taxon>
        <taxon>Viridiplantae</taxon>
        <taxon>Streptophyta</taxon>
        <taxon>Embryophyta</taxon>
        <taxon>Tracheophyta</taxon>
        <taxon>Spermatophyta</taxon>
        <taxon>Magnoliopsida</taxon>
        <taxon>eudicotyledons</taxon>
        <taxon>Gunneridae</taxon>
        <taxon>Pentapetalae</taxon>
        <taxon>rosids</taxon>
        <taxon>fabids</taxon>
        <taxon>Rosales</taxon>
        <taxon>Cannabaceae</taxon>
        <taxon>Cannabis</taxon>
    </lineage>
</organism>
<evidence type="ECO:0000313" key="3">
    <source>
        <dbReference type="Proteomes" id="UP000596661"/>
    </source>
</evidence>
<keyword evidence="3" id="KW-1185">Reference proteome</keyword>
<dbReference type="PANTHER" id="PTHR46890">
    <property type="entry name" value="NON-LTR RETROLELEMENT REVERSE TRANSCRIPTASE-LIKE PROTEIN-RELATED"/>
    <property type="match status" value="1"/>
</dbReference>
<evidence type="ECO:0000313" key="2">
    <source>
        <dbReference type="EnsemblPlants" id="cds.evm.model.09.478"/>
    </source>
</evidence>
<dbReference type="CDD" id="cd01650">
    <property type="entry name" value="RT_nLTR_like"/>
    <property type="match status" value="1"/>
</dbReference>
<proteinExistence type="predicted"/>
<dbReference type="PANTHER" id="PTHR46890:SF28">
    <property type="entry name" value="REVERSE TRANSCRIPTASE DOMAIN-CONTAINING PROTEIN"/>
    <property type="match status" value="1"/>
</dbReference>
<dbReference type="InterPro" id="IPR052343">
    <property type="entry name" value="Retrotransposon-Effector_Assoc"/>
</dbReference>
<evidence type="ECO:0000259" key="1">
    <source>
        <dbReference type="Pfam" id="PF00078"/>
    </source>
</evidence>
<name>A0A803QGD6_CANSA</name>
<dbReference type="Pfam" id="PF00078">
    <property type="entry name" value="RVT_1"/>
    <property type="match status" value="1"/>
</dbReference>
<protein>
    <recommendedName>
        <fullName evidence="1">Reverse transcriptase domain-containing protein</fullName>
    </recommendedName>
</protein>
<reference evidence="2" key="2">
    <citation type="submission" date="2021-03" db="UniProtKB">
        <authorList>
            <consortium name="EnsemblPlants"/>
        </authorList>
    </citation>
    <scope>IDENTIFICATION</scope>
</reference>
<accession>A0A803QGD6</accession>
<feature type="domain" description="Reverse transcriptase" evidence="1">
    <location>
        <begin position="218"/>
        <end position="324"/>
    </location>
</feature>
<dbReference type="EnsemblPlants" id="evm.model.09.478">
    <property type="protein sequence ID" value="cds.evm.model.09.478"/>
    <property type="gene ID" value="evm.TU.09.478"/>
</dbReference>